<dbReference type="SUPFAM" id="SSF46785">
    <property type="entry name" value="Winged helix' DNA-binding domain"/>
    <property type="match status" value="1"/>
</dbReference>
<dbReference type="PANTHER" id="PTHR18964:SF149">
    <property type="entry name" value="BIFUNCTIONAL UDP-N-ACETYLGLUCOSAMINE 2-EPIMERASE_N-ACETYLMANNOSAMINE KINASE"/>
    <property type="match status" value="1"/>
</dbReference>
<dbReference type="Gene3D" id="1.10.10.10">
    <property type="entry name" value="Winged helix-like DNA-binding domain superfamily/Winged helix DNA-binding domain"/>
    <property type="match status" value="1"/>
</dbReference>
<reference evidence="5" key="1">
    <citation type="submission" date="2019-09" db="EMBL/GenBank/DDBJ databases">
        <title>Mumia zhuanghuii sp. nov. isolated from the intestinal contents of plateau pika (Ochotona curzoniae) in the Qinghai-Tibet plateau of China.</title>
        <authorList>
            <person name="Tian Z."/>
        </authorList>
    </citation>
    <scope>NUCLEOTIDE SEQUENCE [LARGE SCALE GENOMIC DNA]</scope>
    <source>
        <strain evidence="5">DSM 25564</strain>
    </source>
</reference>
<dbReference type="InterPro" id="IPR043129">
    <property type="entry name" value="ATPase_NBD"/>
</dbReference>
<evidence type="ECO:0000256" key="1">
    <source>
        <dbReference type="ARBA" id="ARBA00006479"/>
    </source>
</evidence>
<dbReference type="Proteomes" id="UP000327039">
    <property type="component" value="Unassembled WGS sequence"/>
</dbReference>
<dbReference type="Pfam" id="PF12802">
    <property type="entry name" value="MarR_2"/>
    <property type="match status" value="1"/>
</dbReference>
<proteinExistence type="inferred from homology"/>
<comment type="caution">
    <text evidence="4">The sequence shown here is derived from an EMBL/GenBank/DDBJ whole genome shotgun (WGS) entry which is preliminary data.</text>
</comment>
<dbReference type="InterPro" id="IPR036390">
    <property type="entry name" value="WH_DNA-bd_sf"/>
</dbReference>
<evidence type="ECO:0000313" key="4">
    <source>
        <dbReference type="EMBL" id="KAA9089383.1"/>
    </source>
</evidence>
<dbReference type="InterPro" id="IPR000600">
    <property type="entry name" value="ROK"/>
</dbReference>
<sequence>MAMTPAAASISARSRGRRIRPEDARSNNRVLVLQALHREAGLSRADIARATGLSQVTISDLVGELVSEQLVIESGPARRSGPGAPSRALALASAARNVVAVSISSGDTFEGVVADMAGVAVAREVLARDGATGADALALLVDLIDRLIDRAEAPLLGVGVSTPGVVDGAGIVRESSHLAWTDVALRDLLRERTGLPIVVANGLNAAGVGELSHGQVDHDLLLVRIGAGVGAAAIVNGSVVHGRNWTAGELGHVVVTEGSGPVCACGRTGCLEAWLSVPKLEARLRKAPDADAASAVRRQAGYCLGIALAPLVAALGLTDVVLSGPAELIDGTLVDAARAAIGARVLPIVFDDLVVRRAEADGDLRLRGAVALVLAETLGLA</sequence>
<evidence type="ECO:0000313" key="5">
    <source>
        <dbReference type="Proteomes" id="UP000327039"/>
    </source>
</evidence>
<dbReference type="Gene3D" id="3.30.420.40">
    <property type="match status" value="2"/>
</dbReference>
<feature type="region of interest" description="Disordered" evidence="2">
    <location>
        <begin position="1"/>
        <end position="23"/>
    </location>
</feature>
<dbReference type="OrthoDB" id="9810372at2"/>
<protein>
    <submittedName>
        <fullName evidence="4">ROK family transcriptional regulator</fullName>
    </submittedName>
</protein>
<evidence type="ECO:0000259" key="3">
    <source>
        <dbReference type="Pfam" id="PF12802"/>
    </source>
</evidence>
<dbReference type="PANTHER" id="PTHR18964">
    <property type="entry name" value="ROK (REPRESSOR, ORF, KINASE) FAMILY"/>
    <property type="match status" value="1"/>
</dbReference>
<dbReference type="PROSITE" id="PS01125">
    <property type="entry name" value="ROK"/>
    <property type="match status" value="1"/>
</dbReference>
<keyword evidence="5" id="KW-1185">Reference proteome</keyword>
<feature type="compositionally biased region" description="Low complexity" evidence="2">
    <location>
        <begin position="1"/>
        <end position="13"/>
    </location>
</feature>
<dbReference type="InterPro" id="IPR049874">
    <property type="entry name" value="ROK_cs"/>
</dbReference>
<dbReference type="InterPro" id="IPR000835">
    <property type="entry name" value="HTH_MarR-typ"/>
</dbReference>
<feature type="domain" description="HTH marR-type" evidence="3">
    <location>
        <begin position="30"/>
        <end position="79"/>
    </location>
</feature>
<dbReference type="Pfam" id="PF00480">
    <property type="entry name" value="ROK"/>
    <property type="match status" value="1"/>
</dbReference>
<dbReference type="InterPro" id="IPR036388">
    <property type="entry name" value="WH-like_DNA-bd_sf"/>
</dbReference>
<evidence type="ECO:0000256" key="2">
    <source>
        <dbReference type="SAM" id="MobiDB-lite"/>
    </source>
</evidence>
<name>A0A5J5ITL8_9MICO</name>
<accession>A0A5J5ITL8</accession>
<dbReference type="EMBL" id="VYRZ01000001">
    <property type="protein sequence ID" value="KAA9089383.1"/>
    <property type="molecule type" value="Genomic_DNA"/>
</dbReference>
<dbReference type="SUPFAM" id="SSF53067">
    <property type="entry name" value="Actin-like ATPase domain"/>
    <property type="match status" value="1"/>
</dbReference>
<comment type="similarity">
    <text evidence="1">Belongs to the ROK (NagC/XylR) family.</text>
</comment>
<dbReference type="AlphaFoldDB" id="A0A5J5ITL8"/>
<organism evidence="4 5">
    <name type="scientific">Microbacterium radiodurans</name>
    <dbReference type="NCBI Taxonomy" id="661398"/>
    <lineage>
        <taxon>Bacteria</taxon>
        <taxon>Bacillati</taxon>
        <taxon>Actinomycetota</taxon>
        <taxon>Actinomycetes</taxon>
        <taxon>Micrococcales</taxon>
        <taxon>Microbacteriaceae</taxon>
        <taxon>Microbacterium</taxon>
    </lineage>
</organism>
<gene>
    <name evidence="4" type="ORF">F6B42_02540</name>
</gene>